<accession>A0A9N9F3B1</accession>
<dbReference type="FunFam" id="3.40.50.880:FF:000005">
    <property type="entry name" value="CTP synthase"/>
    <property type="match status" value="1"/>
</dbReference>
<dbReference type="SUPFAM" id="SSF52317">
    <property type="entry name" value="Class I glutamine amidotransferase-like"/>
    <property type="match status" value="1"/>
</dbReference>
<dbReference type="NCBIfam" id="NF003792">
    <property type="entry name" value="PRK05380.1"/>
    <property type="match status" value="1"/>
</dbReference>
<evidence type="ECO:0000256" key="2">
    <source>
        <dbReference type="ARBA" id="ARBA00007533"/>
    </source>
</evidence>
<dbReference type="GO" id="GO:0003883">
    <property type="term" value="F:CTP synthase activity"/>
    <property type="evidence" value="ECO:0007669"/>
    <property type="project" value="UniProtKB-UniRule"/>
</dbReference>
<dbReference type="SUPFAM" id="SSF52540">
    <property type="entry name" value="P-loop containing nucleoside triphosphate hydrolases"/>
    <property type="match status" value="1"/>
</dbReference>
<keyword evidence="4 9" id="KW-0547">Nucleotide-binding</keyword>
<dbReference type="Pfam" id="PF00117">
    <property type="entry name" value="GATase"/>
    <property type="match status" value="1"/>
</dbReference>
<dbReference type="CDD" id="cd01746">
    <property type="entry name" value="GATase1_CTP_Synthase"/>
    <property type="match status" value="1"/>
</dbReference>
<dbReference type="PANTHER" id="PTHR11550">
    <property type="entry name" value="CTP SYNTHASE"/>
    <property type="match status" value="1"/>
</dbReference>
<dbReference type="GO" id="GO:0005737">
    <property type="term" value="C:cytoplasm"/>
    <property type="evidence" value="ECO:0007669"/>
    <property type="project" value="TreeGrafter"/>
</dbReference>
<dbReference type="Gene3D" id="3.40.50.880">
    <property type="match status" value="1"/>
</dbReference>
<dbReference type="OrthoDB" id="1739076at2759"/>
<evidence type="ECO:0000256" key="4">
    <source>
        <dbReference type="ARBA" id="ARBA00022741"/>
    </source>
</evidence>
<evidence type="ECO:0000259" key="10">
    <source>
        <dbReference type="Pfam" id="PF00117"/>
    </source>
</evidence>
<dbReference type="Pfam" id="PF06418">
    <property type="entry name" value="CTP_synth_N"/>
    <property type="match status" value="1"/>
</dbReference>
<comment type="pathway">
    <text evidence="1 9">Pyrimidine metabolism; CTP biosynthesis via de novo pathway; CTP from UDP: step 2/2.</text>
</comment>
<evidence type="ECO:0000256" key="8">
    <source>
        <dbReference type="ARBA" id="ARBA00047781"/>
    </source>
</evidence>
<keyword evidence="7 9" id="KW-0665">Pyrimidine biosynthesis</keyword>
<dbReference type="FunFam" id="3.40.50.300:FF:000207">
    <property type="entry name" value="CTP synthase"/>
    <property type="match status" value="1"/>
</dbReference>
<sequence>MKYVLILGGVISGIGKGVIASSTGLLLKTLGLKVTAIKIDPYINVDAGTMNPIEHGEVFVLNDGAEVDLDLGNYERFLDVTLTRDNNITSGKIFQHVIEKERRGDYLGKNVQTVPQITDAIQSWIERVARIPVDKSGEIPDICIIELGGTIGDFESAPYIEALRQFQYRVGQENFAVIQVSLVPVLGVVGEQKTKPTQATIRQLRALGLKPDLIACRCSEELEARVRSKIALYCRVELEQVLSVQDVASTYHVPLLLKDQGILNYLTKRFRLDCINITPEWQRKGSNLLRFWKKLTVEHSRSRETVTIVLVGKYTYLQDSYISVVQALEHASIECGRKLVLKWVEASDLEAETKETNAEKYEAAWDTIRCADGILVPGGFGNRGTEGKIAAVRYAREKKVPFLGICLGLQVAVIEFARHVCGIENANSEELDAEAVNKLVVYMPEISRTHLGGTMRLGLRPTRFTKESEGWCKIRKIYEAHQSMGTITKEGSMVGVKERHRHRYEVNPEYIPLLAENGLTFVGRDETGKRMEILELPDHPFFVGTQYHPEYLSRPLRPVPTFLGFVAASAGLPLSSLFSKHLPN</sequence>
<protein>
    <recommendedName>
        <fullName evidence="9">CTP synthase</fullName>
        <ecNumber evidence="9">6.3.4.2</ecNumber>
    </recommendedName>
    <alternativeName>
        <fullName evidence="9">UTP--ammonia ligase</fullName>
    </alternativeName>
</protein>
<dbReference type="CDD" id="cd03113">
    <property type="entry name" value="CTPS_N"/>
    <property type="match status" value="1"/>
</dbReference>
<dbReference type="GO" id="GO:0042802">
    <property type="term" value="F:identical protein binding"/>
    <property type="evidence" value="ECO:0007669"/>
    <property type="project" value="TreeGrafter"/>
</dbReference>
<dbReference type="InterPro" id="IPR029062">
    <property type="entry name" value="Class_I_gatase-like"/>
</dbReference>
<evidence type="ECO:0000256" key="5">
    <source>
        <dbReference type="ARBA" id="ARBA00022840"/>
    </source>
</evidence>
<feature type="domain" description="Glutamine amidotransferase" evidence="10">
    <location>
        <begin position="317"/>
        <end position="566"/>
    </location>
</feature>
<comment type="similarity">
    <text evidence="2 9">Belongs to the CTP synthase family.</text>
</comment>
<dbReference type="NCBIfam" id="TIGR00337">
    <property type="entry name" value="PyrG"/>
    <property type="match status" value="1"/>
</dbReference>
<comment type="function">
    <text evidence="9">Catalyzes the ATP-dependent amination of UTP to CTP with either L-glutamine or ammonia as the source of nitrogen.</text>
</comment>
<dbReference type="PANTHER" id="PTHR11550:SF0">
    <property type="entry name" value="CTP SYNTHASE-RELATED"/>
    <property type="match status" value="1"/>
</dbReference>
<dbReference type="Gene3D" id="3.40.50.300">
    <property type="entry name" value="P-loop containing nucleotide triphosphate hydrolases"/>
    <property type="match status" value="1"/>
</dbReference>
<feature type="domain" description="CTP synthase N-terminal" evidence="11">
    <location>
        <begin position="2"/>
        <end position="272"/>
    </location>
</feature>
<keyword evidence="5 9" id="KW-0067">ATP-binding</keyword>
<keyword evidence="3 9" id="KW-0436">Ligase</keyword>
<dbReference type="PROSITE" id="PS51273">
    <property type="entry name" value="GATASE_TYPE_1"/>
    <property type="match status" value="1"/>
</dbReference>
<dbReference type="GO" id="GO:0097268">
    <property type="term" value="C:cytoophidium"/>
    <property type="evidence" value="ECO:0007669"/>
    <property type="project" value="TreeGrafter"/>
</dbReference>
<comment type="catalytic activity">
    <reaction evidence="8 9">
        <text>UTP + L-glutamine + ATP + H2O = CTP + L-glutamate + ADP + phosphate + 2 H(+)</text>
        <dbReference type="Rhea" id="RHEA:26426"/>
        <dbReference type="ChEBI" id="CHEBI:15377"/>
        <dbReference type="ChEBI" id="CHEBI:15378"/>
        <dbReference type="ChEBI" id="CHEBI:29985"/>
        <dbReference type="ChEBI" id="CHEBI:30616"/>
        <dbReference type="ChEBI" id="CHEBI:37563"/>
        <dbReference type="ChEBI" id="CHEBI:43474"/>
        <dbReference type="ChEBI" id="CHEBI:46398"/>
        <dbReference type="ChEBI" id="CHEBI:58359"/>
        <dbReference type="ChEBI" id="CHEBI:456216"/>
        <dbReference type="EC" id="6.3.4.2"/>
    </reaction>
</comment>
<evidence type="ECO:0000256" key="7">
    <source>
        <dbReference type="ARBA" id="ARBA00022975"/>
    </source>
</evidence>
<dbReference type="GO" id="GO:0005524">
    <property type="term" value="F:ATP binding"/>
    <property type="evidence" value="ECO:0007669"/>
    <property type="project" value="UniProtKB-KW"/>
</dbReference>
<gene>
    <name evidence="12" type="ORF">POCULU_LOCUS2867</name>
</gene>
<evidence type="ECO:0000256" key="9">
    <source>
        <dbReference type="RuleBase" id="RU810713"/>
    </source>
</evidence>
<dbReference type="InterPro" id="IPR027417">
    <property type="entry name" value="P-loop_NTPase"/>
</dbReference>
<dbReference type="GO" id="GO:0019856">
    <property type="term" value="P:pyrimidine nucleobase biosynthetic process"/>
    <property type="evidence" value="ECO:0007669"/>
    <property type="project" value="TreeGrafter"/>
</dbReference>
<evidence type="ECO:0000256" key="3">
    <source>
        <dbReference type="ARBA" id="ARBA00022598"/>
    </source>
</evidence>
<evidence type="ECO:0000256" key="1">
    <source>
        <dbReference type="ARBA" id="ARBA00005171"/>
    </source>
</evidence>
<keyword evidence="6 9" id="KW-0315">Glutamine amidotransferase</keyword>
<dbReference type="EMBL" id="CAJVPJ010000290">
    <property type="protein sequence ID" value="CAG8506963.1"/>
    <property type="molecule type" value="Genomic_DNA"/>
</dbReference>
<dbReference type="AlphaFoldDB" id="A0A9N9F3B1"/>
<evidence type="ECO:0000259" key="11">
    <source>
        <dbReference type="Pfam" id="PF06418"/>
    </source>
</evidence>
<organism evidence="12 13">
    <name type="scientific">Paraglomus occultum</name>
    <dbReference type="NCBI Taxonomy" id="144539"/>
    <lineage>
        <taxon>Eukaryota</taxon>
        <taxon>Fungi</taxon>
        <taxon>Fungi incertae sedis</taxon>
        <taxon>Mucoromycota</taxon>
        <taxon>Glomeromycotina</taxon>
        <taxon>Glomeromycetes</taxon>
        <taxon>Paraglomerales</taxon>
        <taxon>Paraglomeraceae</taxon>
        <taxon>Paraglomus</taxon>
    </lineage>
</organism>
<dbReference type="Proteomes" id="UP000789572">
    <property type="component" value="Unassembled WGS sequence"/>
</dbReference>
<proteinExistence type="inferred from homology"/>
<dbReference type="InterPro" id="IPR017926">
    <property type="entry name" value="GATASE"/>
</dbReference>
<comment type="caution">
    <text evidence="12">The sequence shown here is derived from an EMBL/GenBank/DDBJ whole genome shotgun (WGS) entry which is preliminary data.</text>
</comment>
<evidence type="ECO:0000313" key="13">
    <source>
        <dbReference type="Proteomes" id="UP000789572"/>
    </source>
</evidence>
<dbReference type="InterPro" id="IPR033828">
    <property type="entry name" value="GATase1_CTP_Synthase"/>
</dbReference>
<name>A0A9N9F3B1_9GLOM</name>
<dbReference type="InterPro" id="IPR017456">
    <property type="entry name" value="CTP_synthase_N"/>
</dbReference>
<keyword evidence="13" id="KW-1185">Reference proteome</keyword>
<evidence type="ECO:0000256" key="6">
    <source>
        <dbReference type="ARBA" id="ARBA00022962"/>
    </source>
</evidence>
<reference evidence="12" key="1">
    <citation type="submission" date="2021-06" db="EMBL/GenBank/DDBJ databases">
        <authorList>
            <person name="Kallberg Y."/>
            <person name="Tangrot J."/>
            <person name="Rosling A."/>
        </authorList>
    </citation>
    <scope>NUCLEOTIDE SEQUENCE</scope>
    <source>
        <strain evidence="12">IA702</strain>
    </source>
</reference>
<evidence type="ECO:0000313" key="12">
    <source>
        <dbReference type="EMBL" id="CAG8506963.1"/>
    </source>
</evidence>
<dbReference type="EC" id="6.3.4.2" evidence="9"/>
<dbReference type="InterPro" id="IPR004468">
    <property type="entry name" value="CTP_synthase"/>
</dbReference>
<dbReference type="GO" id="GO:0044210">
    <property type="term" value="P:'de novo' CTP biosynthetic process"/>
    <property type="evidence" value="ECO:0007669"/>
    <property type="project" value="UniProtKB-UniRule"/>
</dbReference>